<dbReference type="AlphaFoldDB" id="A0A5M9JZN1"/>
<evidence type="ECO:0000256" key="1">
    <source>
        <dbReference type="SAM" id="MobiDB-lite"/>
    </source>
</evidence>
<organism evidence="2 3">
    <name type="scientific">Monilinia fructicola</name>
    <name type="common">Brown rot fungus</name>
    <name type="synonym">Ciboria fructicola</name>
    <dbReference type="NCBI Taxonomy" id="38448"/>
    <lineage>
        <taxon>Eukaryota</taxon>
        <taxon>Fungi</taxon>
        <taxon>Dikarya</taxon>
        <taxon>Ascomycota</taxon>
        <taxon>Pezizomycotina</taxon>
        <taxon>Leotiomycetes</taxon>
        <taxon>Helotiales</taxon>
        <taxon>Sclerotiniaceae</taxon>
        <taxon>Monilinia</taxon>
    </lineage>
</organism>
<evidence type="ECO:0000313" key="3">
    <source>
        <dbReference type="Proteomes" id="UP000322873"/>
    </source>
</evidence>
<sequence>MDTSHRPQAASNSKVAIPSSFRSFFNFYSSRPQPNMENHQLQNESAVAAAASPSESKKAKKEEGSTDG</sequence>
<evidence type="ECO:0000313" key="2">
    <source>
        <dbReference type="EMBL" id="KAA8573973.1"/>
    </source>
</evidence>
<feature type="compositionally biased region" description="Basic and acidic residues" evidence="1">
    <location>
        <begin position="55"/>
        <end position="68"/>
    </location>
</feature>
<comment type="caution">
    <text evidence="2">The sequence shown here is derived from an EMBL/GenBank/DDBJ whole genome shotgun (WGS) entry which is preliminary data.</text>
</comment>
<dbReference type="EMBL" id="VICG01000003">
    <property type="protein sequence ID" value="KAA8573973.1"/>
    <property type="molecule type" value="Genomic_DNA"/>
</dbReference>
<keyword evidence="3" id="KW-1185">Reference proteome</keyword>
<dbReference type="Proteomes" id="UP000322873">
    <property type="component" value="Unassembled WGS sequence"/>
</dbReference>
<gene>
    <name evidence="2" type="ORF">EYC84_005513</name>
</gene>
<accession>A0A5M9JZN1</accession>
<feature type="compositionally biased region" description="Polar residues" evidence="1">
    <location>
        <begin position="32"/>
        <end position="43"/>
    </location>
</feature>
<feature type="region of interest" description="Disordered" evidence="1">
    <location>
        <begin position="29"/>
        <end position="68"/>
    </location>
</feature>
<protein>
    <submittedName>
        <fullName evidence="2">Uncharacterized protein</fullName>
    </submittedName>
</protein>
<feature type="compositionally biased region" description="Low complexity" evidence="1">
    <location>
        <begin position="44"/>
        <end position="54"/>
    </location>
</feature>
<reference evidence="2 3" key="1">
    <citation type="submission" date="2019-06" db="EMBL/GenBank/DDBJ databases">
        <title>Genome Sequence of the Brown Rot Fungal Pathogen Monilinia fructicola.</title>
        <authorList>
            <person name="De Miccolis Angelini R.M."/>
            <person name="Landi L."/>
            <person name="Abate D."/>
            <person name="Pollastro S."/>
            <person name="Romanazzi G."/>
            <person name="Faretra F."/>
        </authorList>
    </citation>
    <scope>NUCLEOTIDE SEQUENCE [LARGE SCALE GENOMIC DNA]</scope>
    <source>
        <strain evidence="2 3">Mfrc123</strain>
    </source>
</reference>
<proteinExistence type="predicted"/>
<name>A0A5M9JZN1_MONFR</name>